<organism evidence="2 3">
    <name type="scientific">Leptospira noguchii</name>
    <dbReference type="NCBI Taxonomy" id="28182"/>
    <lineage>
        <taxon>Bacteria</taxon>
        <taxon>Pseudomonadati</taxon>
        <taxon>Spirochaetota</taxon>
        <taxon>Spirochaetia</taxon>
        <taxon>Leptospirales</taxon>
        <taxon>Leptospiraceae</taxon>
        <taxon>Leptospira</taxon>
    </lineage>
</organism>
<name>A0AAE9KAQ9_9LEPT</name>
<evidence type="ECO:0000313" key="3">
    <source>
        <dbReference type="Proteomes" id="UP000829829"/>
    </source>
</evidence>
<geneLocation type="plasmid" evidence="2 3">
    <name>p1_LIP1512017</name>
</geneLocation>
<dbReference type="Proteomes" id="UP000829829">
    <property type="component" value="Plasmid p1_LIP1512017"/>
</dbReference>
<evidence type="ECO:0000313" key="1">
    <source>
        <dbReference type="EMBL" id="UOG58819.1"/>
    </source>
</evidence>
<sequence length="161" mass="18595">MILRILLVSCILLNSCDKPVNKEETKVEVKTYTKQEKMKMLDVMLSKLLKDIQEKKNFTPFLEVSDEHSGYTISIGESLGDELVGGNFQKEGFSKLEKYVTVEEVVRLLKKGSKGGISESGRSLWVMFEADRFEYGIDLYFPEKEGRWIVRGFSRLRPERD</sequence>
<dbReference type="EMBL" id="CP091959">
    <property type="protein sequence ID" value="UOG58843.1"/>
    <property type="molecule type" value="Genomic_DNA"/>
</dbReference>
<accession>A0AAE9KAQ9</accession>
<dbReference type="EMBL" id="CP091959">
    <property type="protein sequence ID" value="UOG58819.1"/>
    <property type="molecule type" value="Genomic_DNA"/>
</dbReference>
<dbReference type="RefSeq" id="WP_243816194.1">
    <property type="nucleotide sequence ID" value="NZ_CP091959.1"/>
</dbReference>
<dbReference type="AlphaFoldDB" id="A0AAE9KAQ9"/>
<protein>
    <submittedName>
        <fullName evidence="2">Uncharacterized protein</fullName>
    </submittedName>
</protein>
<gene>
    <name evidence="2" type="ORF">MAL03_19945</name>
    <name evidence="1" type="ORF">MAL03_20530</name>
</gene>
<keyword evidence="2" id="KW-0614">Plasmid</keyword>
<reference evidence="2" key="1">
    <citation type="submission" date="2022-02" db="EMBL/GenBank/DDBJ databases">
        <title>The genetically variable rfb locus in Leptospira is a mobile cassette and a molecular signature of serovar identity.</title>
        <authorList>
            <person name="Nieves C."/>
            <person name="Vincent A.T."/>
            <person name="Zarantonelli L."/>
            <person name="Picardeau M."/>
            <person name="Veyrier F.J."/>
            <person name="Buschiazzo A."/>
        </authorList>
    </citation>
    <scope>NUCLEOTIDE SEQUENCE</scope>
    <source>
        <strain evidence="2">IP1512017</strain>
        <plasmid evidence="2">p1_LIP1512017</plasmid>
    </source>
</reference>
<evidence type="ECO:0000313" key="2">
    <source>
        <dbReference type="EMBL" id="UOG58843.1"/>
    </source>
</evidence>
<proteinExistence type="predicted"/>